<accession>A0A812HCU0</accession>
<feature type="transmembrane region" description="Helical" evidence="3">
    <location>
        <begin position="402"/>
        <end position="425"/>
    </location>
</feature>
<comment type="caution">
    <text evidence="4">The sequence shown here is derived from an EMBL/GenBank/DDBJ whole genome shotgun (WGS) entry which is preliminary data.</text>
</comment>
<evidence type="ECO:0000313" key="4">
    <source>
        <dbReference type="EMBL" id="CAE6943859.1"/>
    </source>
</evidence>
<evidence type="ECO:0000256" key="3">
    <source>
        <dbReference type="SAM" id="Phobius"/>
    </source>
</evidence>
<dbReference type="EMBL" id="CAJNDS010000071">
    <property type="protein sequence ID" value="CAE6943859.1"/>
    <property type="molecule type" value="Genomic_DNA"/>
</dbReference>
<keyword evidence="5" id="KW-1185">Reference proteome</keyword>
<evidence type="ECO:0000313" key="5">
    <source>
        <dbReference type="Proteomes" id="UP000604046"/>
    </source>
</evidence>
<dbReference type="OrthoDB" id="423768at2759"/>
<feature type="coiled-coil region" evidence="1">
    <location>
        <begin position="434"/>
        <end position="468"/>
    </location>
</feature>
<protein>
    <submittedName>
        <fullName evidence="4">RAB6A protein</fullName>
    </submittedName>
</protein>
<keyword evidence="3" id="KW-0472">Membrane</keyword>
<feature type="region of interest" description="Disordered" evidence="2">
    <location>
        <begin position="1"/>
        <end position="25"/>
    </location>
</feature>
<evidence type="ECO:0000256" key="2">
    <source>
        <dbReference type="SAM" id="MobiDB-lite"/>
    </source>
</evidence>
<dbReference type="AlphaFoldDB" id="A0A812HCU0"/>
<keyword evidence="3" id="KW-1133">Transmembrane helix</keyword>
<feature type="transmembrane region" description="Helical" evidence="3">
    <location>
        <begin position="44"/>
        <end position="65"/>
    </location>
</feature>
<dbReference type="Proteomes" id="UP000604046">
    <property type="component" value="Unassembled WGS sequence"/>
</dbReference>
<organism evidence="4 5">
    <name type="scientific">Symbiodinium natans</name>
    <dbReference type="NCBI Taxonomy" id="878477"/>
    <lineage>
        <taxon>Eukaryota</taxon>
        <taxon>Sar</taxon>
        <taxon>Alveolata</taxon>
        <taxon>Dinophyceae</taxon>
        <taxon>Suessiales</taxon>
        <taxon>Symbiodiniaceae</taxon>
        <taxon>Symbiodinium</taxon>
    </lineage>
</organism>
<name>A0A812HCU0_9DINO</name>
<proteinExistence type="predicted"/>
<evidence type="ECO:0000256" key="1">
    <source>
        <dbReference type="SAM" id="Coils"/>
    </source>
</evidence>
<sequence length="731" mass="83588">MDKRQLMQAGQVGSSDDSDGSESQVGTLCESRQDGFLLEKFHHFWAPLGIGLLFEFLLVLAMWRWRSLNWPELRNYLEYNGIHEEQARELLRPGDYFPVVFLGCILGRLLTMTAWKKSFLHGKDCHYSAVFMYFNCVQWIVYIALYFWLFDNLKMLTSVRTLQSEIRFLPYNMTPPEHRYPCQNDPFWRDQEGMSCADYAVNTSEGLRGGKIPCGIGRGEALSCPVSCNLTCSESPGLERFRRCTSRPGETLHSCTTRGAQVGQWEACTKPYNVDECFGYVFLLAEDQKNLVKCCVQMTFSKKLPTVYLWKTRIQAFDLGIDDVLAMCKWIAVLVMTWDLQESPFLAPSHASKEFTNRVWLDILDAFMFISLFQEASIQAPADGLSTSGVPLPGGEDKTREAMFFFTWLIAAFFSVLSPIVYTWFRDRETKASADEQKKQLLTQDTLLKELEERIRLLDKEGAQMLLEKGMQLTEEDIAKQEELDTRVLVWPQDDEYNSFFKVQNPGFARRERNQATYNVEYDWGDVEEGVTLERLQPTENQPRADRAQLCSGWCETSYLCPDDDQMSAMQRRAHLIDAYRSFFTLELPFFCWRLWIHWGDTSGVEPHLLTMKNLMFGIADLLTILACGNEDATIFGVAPAAIISRMIAGTVTGAVKAAGPGALMKRASGVALRAISANQAKLEMKLAFLRQERYLARMSDGEEVARRFDGNIERLTAELEDEKGFLKHFT</sequence>
<feature type="compositionally biased region" description="Low complexity" evidence="2">
    <location>
        <begin position="10"/>
        <end position="25"/>
    </location>
</feature>
<feature type="transmembrane region" description="Helical" evidence="3">
    <location>
        <begin position="127"/>
        <end position="150"/>
    </location>
</feature>
<keyword evidence="1" id="KW-0175">Coiled coil</keyword>
<keyword evidence="3" id="KW-0812">Transmembrane</keyword>
<gene>
    <name evidence="4" type="primary">RAB6A</name>
    <name evidence="4" type="ORF">SNAT2548_LOCUS1318</name>
</gene>
<reference evidence="4" key="1">
    <citation type="submission" date="2021-02" db="EMBL/GenBank/DDBJ databases">
        <authorList>
            <person name="Dougan E. K."/>
            <person name="Rhodes N."/>
            <person name="Thang M."/>
            <person name="Chan C."/>
        </authorList>
    </citation>
    <scope>NUCLEOTIDE SEQUENCE</scope>
</reference>